<dbReference type="InterPro" id="IPR050482">
    <property type="entry name" value="Sensor_HK_TwoCompSys"/>
</dbReference>
<evidence type="ECO:0000256" key="6">
    <source>
        <dbReference type="PROSITE-ProRule" id="PRU00339"/>
    </source>
</evidence>
<evidence type="ECO:0000256" key="1">
    <source>
        <dbReference type="ARBA" id="ARBA00000085"/>
    </source>
</evidence>
<keyword evidence="3" id="KW-0808">Transferase</keyword>
<keyword evidence="6" id="KW-0802">TPR repeat</keyword>
<dbReference type="SUPFAM" id="SSF48452">
    <property type="entry name" value="TPR-like"/>
    <property type="match status" value="3"/>
</dbReference>
<feature type="repeat" description="TPR" evidence="6">
    <location>
        <begin position="201"/>
        <end position="234"/>
    </location>
</feature>
<keyword evidence="7" id="KW-0812">Transmembrane</keyword>
<dbReference type="InterPro" id="IPR019734">
    <property type="entry name" value="TPR_rpt"/>
</dbReference>
<feature type="signal peptide" evidence="8">
    <location>
        <begin position="1"/>
        <end position="17"/>
    </location>
</feature>
<dbReference type="InterPro" id="IPR036890">
    <property type="entry name" value="HATPase_C_sf"/>
</dbReference>
<dbReference type="GO" id="GO:0004673">
    <property type="term" value="F:protein histidine kinase activity"/>
    <property type="evidence" value="ECO:0007669"/>
    <property type="project" value="UniProtKB-EC"/>
</dbReference>
<protein>
    <recommendedName>
        <fullName evidence="2">histidine kinase</fullName>
        <ecNumber evidence="2">2.7.13.3</ecNumber>
    </recommendedName>
</protein>
<feature type="domain" description="Histidine kinase/HSP90-like ATPase" evidence="9">
    <location>
        <begin position="567"/>
        <end position="653"/>
    </location>
</feature>
<keyword evidence="4 10" id="KW-0418">Kinase</keyword>
<sequence length="660" mass="75399">MITNKLYSPFLFLIATAAILVSGCNRNNSSNNIATQISTINRQLEATAQTKLPAAVRIDSASAAYERSVTLDSAIFIWKAFNAKFSLLQAGTPEKAAAFLRQYTDNSRLRKDTLNLSVGLFETGKKFEAIDKPDSAYYYYNASRMLSEIRNDSAAVAEKLMNIAHMHYIYNDFAEFENTTTTALKFLPKIPATATDSIYRLIAYNNYGLAYTNLHEYESALQYYRNALLVNTNKEYRNTILNNIALVYMQMGNYKKAIAMLSGLKELETVKANQQLLARILDNLGYSQWKAGMDIGLFHMQQALEIRKRQEDLFETTTSEVHLAEYYKQLDPKKSKAYAYKAYRELSQLNSTNDRLAALKLLSEGNAPESKSFADAYITIKDSIDGIRQIAKNQFAKIKYDSKIANEENRMLRTQTQLRALQMERSLWVNIGLGFMLIVFAVIARLLLLLYRKRHKKEKILEAYQTERRISKKVHDELANDVFNTITFTQTQDLSDLLKKETLLTNLDSIYERARDISRENSPIDTGINYPLQLRQLLAEYQSDEIKVMIRGLDAMPWQMMEADKKQIIYRVLQELMVNMKKHSHAKNVVLQFVMEGKKAKISYSDNGVGMDASTLFLKNGLQNVENRIHAIGGHIIFESEPGKGLQSTILYPPENSNYV</sequence>
<dbReference type="Pfam" id="PF02518">
    <property type="entry name" value="HATPase_c"/>
    <property type="match status" value="1"/>
</dbReference>
<evidence type="ECO:0000256" key="4">
    <source>
        <dbReference type="ARBA" id="ARBA00022777"/>
    </source>
</evidence>
<organism evidence="10 11">
    <name type="scientific">Flavobacterium noncentrifugens</name>
    <dbReference type="NCBI Taxonomy" id="1128970"/>
    <lineage>
        <taxon>Bacteria</taxon>
        <taxon>Pseudomonadati</taxon>
        <taxon>Bacteroidota</taxon>
        <taxon>Flavobacteriia</taxon>
        <taxon>Flavobacteriales</taxon>
        <taxon>Flavobacteriaceae</taxon>
        <taxon>Flavobacterium</taxon>
    </lineage>
</organism>
<evidence type="ECO:0000259" key="9">
    <source>
        <dbReference type="Pfam" id="PF02518"/>
    </source>
</evidence>
<evidence type="ECO:0000256" key="3">
    <source>
        <dbReference type="ARBA" id="ARBA00022679"/>
    </source>
</evidence>
<dbReference type="Gene3D" id="1.25.40.10">
    <property type="entry name" value="Tetratricopeptide repeat domain"/>
    <property type="match status" value="2"/>
</dbReference>
<dbReference type="PANTHER" id="PTHR24421:SF10">
    <property type="entry name" value="NITRATE_NITRITE SENSOR PROTEIN NARQ"/>
    <property type="match status" value="1"/>
</dbReference>
<dbReference type="SUPFAM" id="SSF55874">
    <property type="entry name" value="ATPase domain of HSP90 chaperone/DNA topoisomerase II/histidine kinase"/>
    <property type="match status" value="1"/>
</dbReference>
<dbReference type="EC" id="2.7.13.3" evidence="2"/>
<comment type="catalytic activity">
    <reaction evidence="1">
        <text>ATP + protein L-histidine = ADP + protein N-phospho-L-histidine.</text>
        <dbReference type="EC" id="2.7.13.3"/>
    </reaction>
</comment>
<keyword evidence="8" id="KW-0732">Signal</keyword>
<dbReference type="GO" id="GO:0000160">
    <property type="term" value="P:phosphorelay signal transduction system"/>
    <property type="evidence" value="ECO:0007669"/>
    <property type="project" value="UniProtKB-KW"/>
</dbReference>
<keyword evidence="7" id="KW-1133">Transmembrane helix</keyword>
<reference evidence="10 11" key="1">
    <citation type="submission" date="2016-10" db="EMBL/GenBank/DDBJ databases">
        <authorList>
            <person name="de Groot N.N."/>
        </authorList>
    </citation>
    <scope>NUCLEOTIDE SEQUENCE [LARGE SCALE GENOMIC DNA]</scope>
    <source>
        <strain evidence="10 11">CGMCC 1.10076</strain>
    </source>
</reference>
<evidence type="ECO:0000256" key="7">
    <source>
        <dbReference type="SAM" id="Phobius"/>
    </source>
</evidence>
<dbReference type="InterPro" id="IPR003594">
    <property type="entry name" value="HATPase_dom"/>
</dbReference>
<dbReference type="PROSITE" id="PS50005">
    <property type="entry name" value="TPR"/>
    <property type="match status" value="1"/>
</dbReference>
<evidence type="ECO:0000313" key="10">
    <source>
        <dbReference type="EMBL" id="SDJ98497.1"/>
    </source>
</evidence>
<dbReference type="AlphaFoldDB" id="A0A1G8Y786"/>
<dbReference type="PROSITE" id="PS51257">
    <property type="entry name" value="PROKAR_LIPOPROTEIN"/>
    <property type="match status" value="1"/>
</dbReference>
<gene>
    <name evidence="10" type="ORF">SAMN04487935_2212</name>
</gene>
<name>A0A1G8Y786_9FLAO</name>
<dbReference type="Proteomes" id="UP000199580">
    <property type="component" value="Unassembled WGS sequence"/>
</dbReference>
<dbReference type="RefSeq" id="WP_091395236.1">
    <property type="nucleotide sequence ID" value="NZ_BKAI01000020.1"/>
</dbReference>
<proteinExistence type="predicted"/>
<evidence type="ECO:0000256" key="2">
    <source>
        <dbReference type="ARBA" id="ARBA00012438"/>
    </source>
</evidence>
<evidence type="ECO:0000256" key="8">
    <source>
        <dbReference type="SAM" id="SignalP"/>
    </source>
</evidence>
<evidence type="ECO:0000313" key="11">
    <source>
        <dbReference type="Proteomes" id="UP000199580"/>
    </source>
</evidence>
<feature type="chain" id="PRO_5011432693" description="histidine kinase" evidence="8">
    <location>
        <begin position="18"/>
        <end position="660"/>
    </location>
</feature>
<dbReference type="InterPro" id="IPR011990">
    <property type="entry name" value="TPR-like_helical_dom_sf"/>
</dbReference>
<dbReference type="EMBL" id="FNEZ01000003">
    <property type="protein sequence ID" value="SDJ98497.1"/>
    <property type="molecule type" value="Genomic_DNA"/>
</dbReference>
<keyword evidence="11" id="KW-1185">Reference proteome</keyword>
<dbReference type="SMART" id="SM00028">
    <property type="entry name" value="TPR"/>
    <property type="match status" value="3"/>
</dbReference>
<dbReference type="Gene3D" id="3.30.565.10">
    <property type="entry name" value="Histidine kinase-like ATPase, C-terminal domain"/>
    <property type="match status" value="1"/>
</dbReference>
<accession>A0A1G8Y786</accession>
<dbReference type="STRING" id="1128970.SAMN04487935_2212"/>
<feature type="transmembrane region" description="Helical" evidence="7">
    <location>
        <begin position="427"/>
        <end position="451"/>
    </location>
</feature>
<keyword evidence="5" id="KW-0902">Two-component regulatory system</keyword>
<evidence type="ECO:0000256" key="5">
    <source>
        <dbReference type="ARBA" id="ARBA00023012"/>
    </source>
</evidence>
<keyword evidence="7" id="KW-0472">Membrane</keyword>
<dbReference type="PANTHER" id="PTHR24421">
    <property type="entry name" value="NITRATE/NITRITE SENSOR PROTEIN NARX-RELATED"/>
    <property type="match status" value="1"/>
</dbReference>